<organism evidence="1 2">
    <name type="scientific">Pleurotus cornucopiae</name>
    <name type="common">Cornucopia mushroom</name>
    <dbReference type="NCBI Taxonomy" id="5321"/>
    <lineage>
        <taxon>Eukaryota</taxon>
        <taxon>Fungi</taxon>
        <taxon>Dikarya</taxon>
        <taxon>Basidiomycota</taxon>
        <taxon>Agaricomycotina</taxon>
        <taxon>Agaricomycetes</taxon>
        <taxon>Agaricomycetidae</taxon>
        <taxon>Agaricales</taxon>
        <taxon>Pleurotineae</taxon>
        <taxon>Pleurotaceae</taxon>
        <taxon>Pleurotus</taxon>
    </lineage>
</organism>
<comment type="caution">
    <text evidence="1">The sequence shown here is derived from an EMBL/GenBank/DDBJ whole genome shotgun (WGS) entry which is preliminary data.</text>
</comment>
<sequence length="530" mass="59484">MSVAAEGTLYEKAVAGYQKVCGRRFGFRTRNNLSLPIHKLPADILSRIFTIAVATLADDEKVVGRKKAIGRLAGVCHTWQEIVYNTPRMRNTFTISCMKLAWAETLLARSKATLLRIKCPTPLTDQAISSALSLHLGRMIELELTADPSILSELFTTSSALPTGLQSLRLRSCSGNMNLELIPRVLPMQMPFLQTLELAGIPLPHNLPPLPRLRLLSLSCPVHYRRGLVSSRETLGEVGPGMLMDTLLSFLESIPSLEELEVHCVLSRSTPKLRIPSFKPVELPRLSRISFMSQHGENIAFFARIQYPPSVRVQIKYTKDHRQTSLAIDDLDAILSYFSSSQDAALADHASLASDFCRLRLQTSINGVPSLDIHLAVENSDNPGPFRLLSVLPCSNVQTLYIDMYCFLSSIPSTDWTNVLRGYEHVRELSLNRVVARFILGLIPNDDDPAPLPRLKILKIRLGVFDSEQREGSRSREGLTESLERFFQERNRYDIPLDVLEIIEPLVRMKPSTVHKLRQYVQVVFGSSEM</sequence>
<keyword evidence="2" id="KW-1185">Reference proteome</keyword>
<proteinExistence type="predicted"/>
<accession>A0ACB7IQE6</accession>
<evidence type="ECO:0000313" key="1">
    <source>
        <dbReference type="EMBL" id="KAG9219930.1"/>
    </source>
</evidence>
<dbReference type="Proteomes" id="UP000824881">
    <property type="component" value="Unassembled WGS sequence"/>
</dbReference>
<gene>
    <name evidence="1" type="ORF">CCMSSC00406_0009533</name>
</gene>
<evidence type="ECO:0000313" key="2">
    <source>
        <dbReference type="Proteomes" id="UP000824881"/>
    </source>
</evidence>
<protein>
    <submittedName>
        <fullName evidence="1">Uncharacterized protein</fullName>
    </submittedName>
</protein>
<dbReference type="EMBL" id="WQMT02000008">
    <property type="protein sequence ID" value="KAG9219930.1"/>
    <property type="molecule type" value="Genomic_DNA"/>
</dbReference>
<name>A0ACB7IQE6_PLECO</name>
<reference evidence="1 2" key="1">
    <citation type="journal article" date="2021" name="Appl. Environ. Microbiol.">
        <title>Genetic linkage and physical mapping for an oyster mushroom Pleurotus cornucopiae and QTL analysis for the trait cap color.</title>
        <authorList>
            <person name="Zhang Y."/>
            <person name="Gao W."/>
            <person name="Sonnenberg A."/>
            <person name="Chen Q."/>
            <person name="Zhang J."/>
            <person name="Huang C."/>
        </authorList>
    </citation>
    <scope>NUCLEOTIDE SEQUENCE [LARGE SCALE GENOMIC DNA]</scope>
    <source>
        <strain evidence="1">CCMSSC00406</strain>
    </source>
</reference>